<feature type="compositionally biased region" description="Acidic residues" evidence="6">
    <location>
        <begin position="173"/>
        <end position="186"/>
    </location>
</feature>
<dbReference type="Pfam" id="PF15966">
    <property type="entry name" value="F-box_4"/>
    <property type="match status" value="1"/>
</dbReference>
<keyword evidence="4 5" id="KW-0862">Zinc</keyword>
<dbReference type="AlphaFoldDB" id="A0A8C6SR86"/>
<sequence>QGRSTRQKGGHTHCDSCLLRRCRARVEPSVCCPLSTCRLLCGALFHLCKEEEHLLLCPNVRVPCINAEFGCPLQMLRSARAEHLQYCPASVVSCSMEWNRWPVQDASNQNTELLENLMHEKVIGGCLDVAMALKDQDRLFHSLKMKKLFPELTQKVAREEEEEKKRREKENSKDEEDEEDSLEDLLEVAPVREPTQAEREAMAYEQKVDPELLVSYRAWESMFSKEMGGCREAGAGPGTAQGKSLGTLAEEDESSEGCSGASGAAALVPAAAGPKVKKNNFMYKCIEPMKIVTVRTFKIPTSFAARLGRIRNPSFYKRENKSVDTSDLNVPLQDIPVWEEIQASLLCSLEKEQRGHMIAESVSTDTLFQDQGTQTYHFLSAPFSSDASLWDLSVAKAPELHLQLQVESVTSRHHKASSAFTFLCGHSFQRREYGPHYKNIHCDIHMCVNDWFEQRCPLAYLGCTYSQRRFRPSTCEDAYPCSRDPPAAPQSRGGRRAARGDDPLSSLPYEVLYHVASFLDSLSLSQMALVSHLMRQVCSSQLQDRGMVTLQWERKAYSNGTAKWRVTHKVWEFSSFFSPVDAWCFRDIPPLSEHLRVCPYYKTEPRAERVLLPKIKVQVHNDMNWKGNTLVSLFKNKKLII</sequence>
<dbReference type="InterPro" id="IPR013083">
    <property type="entry name" value="Znf_RING/FYVE/PHD"/>
</dbReference>
<dbReference type="Gene3D" id="1.20.1280.50">
    <property type="match status" value="1"/>
</dbReference>
<evidence type="ECO:0000256" key="5">
    <source>
        <dbReference type="PROSITE-ProRule" id="PRU00207"/>
    </source>
</evidence>
<dbReference type="GO" id="GO:0008270">
    <property type="term" value="F:zinc ion binding"/>
    <property type="evidence" value="ECO:0007669"/>
    <property type="project" value="UniProtKB-KW"/>
</dbReference>
<dbReference type="Proteomes" id="UP000694523">
    <property type="component" value="Unplaced"/>
</dbReference>
<dbReference type="GO" id="GO:0061630">
    <property type="term" value="F:ubiquitin protein ligase activity"/>
    <property type="evidence" value="ECO:0007669"/>
    <property type="project" value="InterPro"/>
</dbReference>
<accession>A0A8C6SR86</accession>
<feature type="zinc finger region" description="TRAF-type" evidence="5">
    <location>
        <begin position="53"/>
        <end position="95"/>
    </location>
</feature>
<reference evidence="9" key="1">
    <citation type="submission" date="2025-08" db="UniProtKB">
        <authorList>
            <consortium name="Ensembl"/>
        </authorList>
    </citation>
    <scope>IDENTIFICATION</scope>
</reference>
<dbReference type="GO" id="GO:0005737">
    <property type="term" value="C:cytoplasm"/>
    <property type="evidence" value="ECO:0007669"/>
    <property type="project" value="TreeGrafter"/>
</dbReference>
<dbReference type="InterPro" id="IPR043013">
    <property type="entry name" value="Znf_TRAF_N"/>
</dbReference>
<evidence type="ECO:0000313" key="9">
    <source>
        <dbReference type="Ensembl" id="ENSNMLP00000009081.1"/>
    </source>
</evidence>
<keyword evidence="2 5" id="KW-0863">Zinc-finger</keyword>
<feature type="compositionally biased region" description="Basic and acidic residues" evidence="6">
    <location>
        <begin position="163"/>
        <end position="172"/>
    </location>
</feature>
<name>A0A8C6SR86_9GOBI</name>
<proteinExistence type="predicted"/>
<feature type="region of interest" description="Disordered" evidence="6">
    <location>
        <begin position="157"/>
        <end position="201"/>
    </location>
</feature>
<dbReference type="InterPro" id="IPR031890">
    <property type="entry name" value="Fbxo30/Fbxo40"/>
</dbReference>
<dbReference type="Gene3D" id="3.30.40.10">
    <property type="entry name" value="Zinc/RING finger domain, C3HC4 (zinc finger)"/>
    <property type="match status" value="1"/>
</dbReference>
<evidence type="ECO:0000259" key="8">
    <source>
        <dbReference type="PROSITE" id="PS50181"/>
    </source>
</evidence>
<dbReference type="PANTHER" id="PTHR15933:SF21">
    <property type="entry name" value="F-BOX ONLY PROTEIN 40"/>
    <property type="match status" value="1"/>
</dbReference>
<protein>
    <submittedName>
        <fullName evidence="9">F-box protein 40, tandem duplicate 1</fullName>
    </submittedName>
</protein>
<evidence type="ECO:0000256" key="4">
    <source>
        <dbReference type="ARBA" id="ARBA00022833"/>
    </source>
</evidence>
<dbReference type="PANTHER" id="PTHR15933">
    <property type="entry name" value="PROTEIN CBG16327"/>
    <property type="match status" value="1"/>
</dbReference>
<keyword evidence="1 5" id="KW-0479">Metal-binding</keyword>
<dbReference type="Gene3D" id="3.30.40.150">
    <property type="entry name" value="TRAF-like zinc-finger, N-terminal subdomain"/>
    <property type="match status" value="1"/>
</dbReference>
<dbReference type="InterPro" id="IPR001293">
    <property type="entry name" value="Znf_TRAF"/>
</dbReference>
<dbReference type="PROSITE" id="PS50181">
    <property type="entry name" value="FBOX"/>
    <property type="match status" value="1"/>
</dbReference>
<feature type="domain" description="F-box" evidence="8">
    <location>
        <begin position="501"/>
        <end position="555"/>
    </location>
</feature>
<dbReference type="PROSITE" id="PS50145">
    <property type="entry name" value="ZF_TRAF"/>
    <property type="match status" value="1"/>
</dbReference>
<dbReference type="Ensembl" id="ENSNMLT00000010286.1">
    <property type="protein sequence ID" value="ENSNMLP00000009081.1"/>
    <property type="gene ID" value="ENSNMLG00000006360.1"/>
</dbReference>
<evidence type="ECO:0000256" key="6">
    <source>
        <dbReference type="SAM" id="MobiDB-lite"/>
    </source>
</evidence>
<evidence type="ECO:0000256" key="1">
    <source>
        <dbReference type="ARBA" id="ARBA00022723"/>
    </source>
</evidence>
<keyword evidence="10" id="KW-1185">Reference proteome</keyword>
<dbReference type="InterPro" id="IPR036047">
    <property type="entry name" value="F-box-like_dom_sf"/>
</dbReference>
<feature type="domain" description="TRAF-type" evidence="7">
    <location>
        <begin position="53"/>
        <end position="95"/>
    </location>
</feature>
<organism evidence="9 10">
    <name type="scientific">Neogobius melanostomus</name>
    <name type="common">round goby</name>
    <dbReference type="NCBI Taxonomy" id="47308"/>
    <lineage>
        <taxon>Eukaryota</taxon>
        <taxon>Metazoa</taxon>
        <taxon>Chordata</taxon>
        <taxon>Craniata</taxon>
        <taxon>Vertebrata</taxon>
        <taxon>Euteleostomi</taxon>
        <taxon>Actinopterygii</taxon>
        <taxon>Neopterygii</taxon>
        <taxon>Teleostei</taxon>
        <taxon>Neoteleostei</taxon>
        <taxon>Acanthomorphata</taxon>
        <taxon>Gobiaria</taxon>
        <taxon>Gobiiformes</taxon>
        <taxon>Gobioidei</taxon>
        <taxon>Gobiidae</taxon>
        <taxon>Benthophilinae</taxon>
        <taxon>Neogobiini</taxon>
        <taxon>Neogobius</taxon>
    </lineage>
</organism>
<keyword evidence="3" id="KW-0833">Ubl conjugation pathway</keyword>
<dbReference type="InterPro" id="IPR001810">
    <property type="entry name" value="F-box_dom"/>
</dbReference>
<evidence type="ECO:0000256" key="2">
    <source>
        <dbReference type="ARBA" id="ARBA00022771"/>
    </source>
</evidence>
<evidence type="ECO:0000256" key="3">
    <source>
        <dbReference type="ARBA" id="ARBA00022786"/>
    </source>
</evidence>
<evidence type="ECO:0000313" key="10">
    <source>
        <dbReference type="Proteomes" id="UP000694523"/>
    </source>
</evidence>
<dbReference type="SUPFAM" id="SSF49599">
    <property type="entry name" value="TRAF domain-like"/>
    <property type="match status" value="1"/>
</dbReference>
<dbReference type="Pfam" id="PF15965">
    <property type="entry name" value="zf-TRAF_2"/>
    <property type="match status" value="1"/>
</dbReference>
<reference evidence="9" key="2">
    <citation type="submission" date="2025-09" db="UniProtKB">
        <authorList>
            <consortium name="Ensembl"/>
        </authorList>
    </citation>
    <scope>IDENTIFICATION</scope>
</reference>
<evidence type="ECO:0000259" key="7">
    <source>
        <dbReference type="PROSITE" id="PS50145"/>
    </source>
</evidence>
<dbReference type="SUPFAM" id="SSF81383">
    <property type="entry name" value="F-box domain"/>
    <property type="match status" value="1"/>
</dbReference>